<evidence type="ECO:0000256" key="1">
    <source>
        <dbReference type="ARBA" id="ARBA00004651"/>
    </source>
</evidence>
<dbReference type="InterPro" id="IPR007895">
    <property type="entry name" value="MASE1"/>
</dbReference>
<feature type="transmembrane region" description="Helical" evidence="6">
    <location>
        <begin position="193"/>
        <end position="212"/>
    </location>
</feature>
<evidence type="ECO:0000256" key="2">
    <source>
        <dbReference type="ARBA" id="ARBA00022475"/>
    </source>
</evidence>
<keyword evidence="5 6" id="KW-0472">Membrane</keyword>
<evidence type="ECO:0000256" key="5">
    <source>
        <dbReference type="ARBA" id="ARBA00023136"/>
    </source>
</evidence>
<organism evidence="8 9">
    <name type="scientific">Streptantibioticus ferralitis</name>
    <dbReference type="NCBI Taxonomy" id="236510"/>
    <lineage>
        <taxon>Bacteria</taxon>
        <taxon>Bacillati</taxon>
        <taxon>Actinomycetota</taxon>
        <taxon>Actinomycetes</taxon>
        <taxon>Kitasatosporales</taxon>
        <taxon>Streptomycetaceae</taxon>
        <taxon>Streptantibioticus</taxon>
    </lineage>
</organism>
<evidence type="ECO:0000256" key="6">
    <source>
        <dbReference type="SAM" id="Phobius"/>
    </source>
</evidence>
<feature type="transmembrane region" description="Helical" evidence="6">
    <location>
        <begin position="243"/>
        <end position="259"/>
    </location>
</feature>
<proteinExistence type="predicted"/>
<feature type="transmembrane region" description="Helical" evidence="6">
    <location>
        <begin position="16"/>
        <end position="35"/>
    </location>
</feature>
<feature type="transmembrane region" description="Helical" evidence="6">
    <location>
        <begin position="160"/>
        <end position="181"/>
    </location>
</feature>
<gene>
    <name evidence="8" type="ORF">P2L57_09175</name>
</gene>
<dbReference type="Proteomes" id="UP001220022">
    <property type="component" value="Unassembled WGS sequence"/>
</dbReference>
<feature type="transmembrane region" description="Helical" evidence="6">
    <location>
        <begin position="265"/>
        <end position="291"/>
    </location>
</feature>
<comment type="subcellular location">
    <subcellularLocation>
        <location evidence="1">Cell membrane</location>
        <topology evidence="1">Multi-pass membrane protein</topology>
    </subcellularLocation>
</comment>
<comment type="caution">
    <text evidence="8">The sequence shown here is derived from an EMBL/GenBank/DDBJ whole genome shotgun (WGS) entry which is preliminary data.</text>
</comment>
<evidence type="ECO:0000313" key="8">
    <source>
        <dbReference type="EMBL" id="MDF2255892.1"/>
    </source>
</evidence>
<keyword evidence="2" id="KW-1003">Cell membrane</keyword>
<name>A0ABT5YWB7_9ACTN</name>
<dbReference type="Pfam" id="PF05231">
    <property type="entry name" value="MASE1"/>
    <property type="match status" value="1"/>
</dbReference>
<dbReference type="EMBL" id="JARHTQ010000005">
    <property type="protein sequence ID" value="MDF2255892.1"/>
    <property type="molecule type" value="Genomic_DNA"/>
</dbReference>
<evidence type="ECO:0000313" key="9">
    <source>
        <dbReference type="Proteomes" id="UP001220022"/>
    </source>
</evidence>
<keyword evidence="3 6" id="KW-0812">Transmembrane</keyword>
<evidence type="ECO:0000256" key="4">
    <source>
        <dbReference type="ARBA" id="ARBA00022989"/>
    </source>
</evidence>
<feature type="transmembrane region" description="Helical" evidence="6">
    <location>
        <begin position="90"/>
        <end position="110"/>
    </location>
</feature>
<accession>A0ABT5YWB7</accession>
<sequence length="335" mass="35702">MAAVVRNEDIRRHAATAARILAVAAAYFVTGRLGLLQRVTIAGAVVTPLWPPTGIALTCLLLTGPRIWPGITLGTLLVTWSLGPMQPADVGIIVGNTLAPVCAFLMLRWVDFRVDLERLRDGAALVFLGALTGMLVSATLGTGSLVAAGSLPVSGFWPTWSAWWAGDAMGVLVFTPLLLVLRRARLPREIHGYRWVEAAALLVSTVAVTLLVTNTRMSLLFLIFPVLIWAALRFQLAGAAPCVLFMSVLAVVAATHQSGPFAHHGLFAVMVNLQALNGSAALTALLLAAVISEQKNTHRRIQQACEALAEVVARLAPGETTHRWPPSQDQGRSAP</sequence>
<keyword evidence="4 6" id="KW-1133">Transmembrane helix</keyword>
<feature type="domain" description="MASE1" evidence="7">
    <location>
        <begin position="21"/>
        <end position="295"/>
    </location>
</feature>
<protein>
    <submittedName>
        <fullName evidence="8">MASE1 domain-containing protein</fullName>
    </submittedName>
</protein>
<feature type="transmembrane region" description="Helical" evidence="6">
    <location>
        <begin position="218"/>
        <end position="236"/>
    </location>
</feature>
<evidence type="ECO:0000259" key="7">
    <source>
        <dbReference type="Pfam" id="PF05231"/>
    </source>
</evidence>
<evidence type="ECO:0000256" key="3">
    <source>
        <dbReference type="ARBA" id="ARBA00022692"/>
    </source>
</evidence>
<feature type="transmembrane region" description="Helical" evidence="6">
    <location>
        <begin position="122"/>
        <end position="148"/>
    </location>
</feature>
<reference evidence="8 9" key="1">
    <citation type="submission" date="2023-03" db="EMBL/GenBank/DDBJ databases">
        <title>Draft genome sequence of type strain Streptomyces ferralitis JCM 14344.</title>
        <authorList>
            <person name="Klaysubun C."/>
            <person name="Duangmal K."/>
        </authorList>
    </citation>
    <scope>NUCLEOTIDE SEQUENCE [LARGE SCALE GENOMIC DNA]</scope>
    <source>
        <strain evidence="8 9">JCM 14344</strain>
    </source>
</reference>
<keyword evidence="9" id="KW-1185">Reference proteome</keyword>